<name>A0A2P2Q5V3_RHIMU</name>
<proteinExistence type="predicted"/>
<reference evidence="1" key="1">
    <citation type="submission" date="2018-02" db="EMBL/GenBank/DDBJ databases">
        <title>Rhizophora mucronata_Transcriptome.</title>
        <authorList>
            <person name="Meera S.P."/>
            <person name="Sreeshan A."/>
            <person name="Augustine A."/>
        </authorList>
    </citation>
    <scope>NUCLEOTIDE SEQUENCE</scope>
    <source>
        <tissue evidence="1">Leaf</tissue>
    </source>
</reference>
<sequence>MFAAIIFPDSFYKPHKSSKQDEDSCLPLKHSTWMFITLLCSYIFAPTLESIEPCLEL</sequence>
<dbReference type="EMBL" id="GGEC01081867">
    <property type="protein sequence ID" value="MBX62351.1"/>
    <property type="molecule type" value="Transcribed_RNA"/>
</dbReference>
<evidence type="ECO:0000313" key="1">
    <source>
        <dbReference type="EMBL" id="MBX62351.1"/>
    </source>
</evidence>
<organism evidence="1">
    <name type="scientific">Rhizophora mucronata</name>
    <name type="common">Asiatic mangrove</name>
    <dbReference type="NCBI Taxonomy" id="61149"/>
    <lineage>
        <taxon>Eukaryota</taxon>
        <taxon>Viridiplantae</taxon>
        <taxon>Streptophyta</taxon>
        <taxon>Embryophyta</taxon>
        <taxon>Tracheophyta</taxon>
        <taxon>Spermatophyta</taxon>
        <taxon>Magnoliopsida</taxon>
        <taxon>eudicotyledons</taxon>
        <taxon>Gunneridae</taxon>
        <taxon>Pentapetalae</taxon>
        <taxon>rosids</taxon>
        <taxon>fabids</taxon>
        <taxon>Malpighiales</taxon>
        <taxon>Rhizophoraceae</taxon>
        <taxon>Rhizophora</taxon>
    </lineage>
</organism>
<dbReference type="AlphaFoldDB" id="A0A2P2Q5V3"/>
<accession>A0A2P2Q5V3</accession>
<protein>
    <submittedName>
        <fullName evidence="1">Uncharacterized protein</fullName>
    </submittedName>
</protein>